<keyword evidence="2" id="KW-1185">Reference proteome</keyword>
<accession>A0A418VXJ4</accession>
<gene>
    <name evidence="1" type="ORF">D3877_17475</name>
</gene>
<comment type="caution">
    <text evidence="1">The sequence shown here is derived from an EMBL/GenBank/DDBJ whole genome shotgun (WGS) entry which is preliminary data.</text>
</comment>
<proteinExistence type="predicted"/>
<sequence length="89" mass="9963">MEDADTARITFEVVNVRLVKRGVWLADVALDFDGVPLRLNGFRVVQETPTRRSVELPAFVDRGAWRPAVELPEEMRRALADEIAASTLA</sequence>
<dbReference type="EMBL" id="QYUL01000002">
    <property type="protein sequence ID" value="RJF81887.1"/>
    <property type="molecule type" value="Genomic_DNA"/>
</dbReference>
<evidence type="ECO:0000313" key="2">
    <source>
        <dbReference type="Proteomes" id="UP000283458"/>
    </source>
</evidence>
<dbReference type="OrthoDB" id="7359834at2"/>
<evidence type="ECO:0000313" key="1">
    <source>
        <dbReference type="EMBL" id="RJF81887.1"/>
    </source>
</evidence>
<protein>
    <submittedName>
        <fullName evidence="1">Uncharacterized protein</fullName>
    </submittedName>
</protein>
<reference evidence="1 2" key="1">
    <citation type="submission" date="2018-09" db="EMBL/GenBank/DDBJ databases">
        <authorList>
            <person name="Zhu H."/>
        </authorList>
    </citation>
    <scope>NUCLEOTIDE SEQUENCE [LARGE SCALE GENOMIC DNA]</scope>
    <source>
        <strain evidence="1 2">K2W22B-5</strain>
    </source>
</reference>
<dbReference type="AlphaFoldDB" id="A0A418VXJ4"/>
<dbReference type="RefSeq" id="WP_119831970.1">
    <property type="nucleotide sequence ID" value="NZ_QYUL01000002.1"/>
</dbReference>
<name>A0A418VXJ4_9PROT</name>
<dbReference type="Proteomes" id="UP000283458">
    <property type="component" value="Unassembled WGS sequence"/>
</dbReference>
<organism evidence="1 2">
    <name type="scientific">Azospirillum cavernae</name>
    <dbReference type="NCBI Taxonomy" id="2320860"/>
    <lineage>
        <taxon>Bacteria</taxon>
        <taxon>Pseudomonadati</taxon>
        <taxon>Pseudomonadota</taxon>
        <taxon>Alphaproteobacteria</taxon>
        <taxon>Rhodospirillales</taxon>
        <taxon>Azospirillaceae</taxon>
        <taxon>Azospirillum</taxon>
    </lineage>
</organism>